<accession>A0A839HKY2</accession>
<evidence type="ECO:0000313" key="2">
    <source>
        <dbReference type="Proteomes" id="UP000548632"/>
    </source>
</evidence>
<proteinExistence type="predicted"/>
<name>A0A839HKY2_9GAMM</name>
<reference evidence="1 2" key="1">
    <citation type="journal article" date="2020" name="Arch. Microbiol.">
        <title>The genome sequence of the giant phototrophic gammaproteobacterium Thiospirillum jenense gives insight into its physiological properties and phylogenetic relationships.</title>
        <authorList>
            <person name="Imhoff J.F."/>
            <person name="Meyer T.E."/>
            <person name="Kyndt J.A."/>
        </authorList>
    </citation>
    <scope>NUCLEOTIDE SEQUENCE [LARGE SCALE GENOMIC DNA]</scope>
    <source>
        <strain evidence="1 2">DSM 216</strain>
    </source>
</reference>
<keyword evidence="2" id="KW-1185">Reference proteome</keyword>
<evidence type="ECO:0000313" key="1">
    <source>
        <dbReference type="EMBL" id="MBB1126422.1"/>
    </source>
</evidence>
<comment type="caution">
    <text evidence="1">The sequence shown here is derived from an EMBL/GenBank/DDBJ whole genome shotgun (WGS) entry which is preliminary data.</text>
</comment>
<dbReference type="RefSeq" id="WP_182584048.1">
    <property type="nucleotide sequence ID" value="NZ_JABVCQ010000018.1"/>
</dbReference>
<dbReference type="AlphaFoldDB" id="A0A839HKY2"/>
<gene>
    <name evidence="1" type="ORF">HUK38_09270</name>
</gene>
<dbReference type="Proteomes" id="UP000548632">
    <property type="component" value="Unassembled WGS sequence"/>
</dbReference>
<protein>
    <submittedName>
        <fullName evidence="1">Uncharacterized protein</fullName>
    </submittedName>
</protein>
<organism evidence="1 2">
    <name type="scientific">Thiospirillum jenense</name>
    <dbReference type="NCBI Taxonomy" id="1653858"/>
    <lineage>
        <taxon>Bacteria</taxon>
        <taxon>Pseudomonadati</taxon>
        <taxon>Pseudomonadota</taxon>
        <taxon>Gammaproteobacteria</taxon>
        <taxon>Chromatiales</taxon>
        <taxon>Chromatiaceae</taxon>
        <taxon>Thiospirillum</taxon>
    </lineage>
</organism>
<dbReference type="EMBL" id="JABVCQ010000018">
    <property type="protein sequence ID" value="MBB1126422.1"/>
    <property type="molecule type" value="Genomic_DNA"/>
</dbReference>
<sequence length="135" mass="15105">METDELVQRIAHSKKSLFITVLTANEVSTFGPDNIEHFLPWTLVQLAKLQRHKYSKNKKAGVLSLVIREFTALRDAVTGIPIKRIAGCFIQDGEVHSLTAGEMRQAFLTDAQTGEPLDPEPNVTFIDFEQLVAQL</sequence>